<name>A0ABM4V3I8_COFAR</name>
<evidence type="ECO:0008006" key="6">
    <source>
        <dbReference type="Google" id="ProtNLM"/>
    </source>
</evidence>
<evidence type="ECO:0000259" key="3">
    <source>
        <dbReference type="Pfam" id="PF24626"/>
    </source>
</evidence>
<dbReference type="Proteomes" id="UP001652660">
    <property type="component" value="Chromosome 7c"/>
</dbReference>
<dbReference type="SUPFAM" id="SSF56672">
    <property type="entry name" value="DNA/RNA polymerases"/>
    <property type="match status" value="2"/>
</dbReference>
<accession>A0ABM4V3I8</accession>
<proteinExistence type="predicted"/>
<dbReference type="Gene3D" id="3.30.70.270">
    <property type="match status" value="1"/>
</dbReference>
<dbReference type="InterPro" id="IPR056924">
    <property type="entry name" value="SH3_Tf2-1"/>
</dbReference>
<dbReference type="PANTHER" id="PTHR35046:SF9">
    <property type="entry name" value="RNA-DIRECTED DNA POLYMERASE"/>
    <property type="match status" value="1"/>
</dbReference>
<reference evidence="5" key="1">
    <citation type="submission" date="2025-08" db="UniProtKB">
        <authorList>
            <consortium name="RefSeq"/>
        </authorList>
    </citation>
    <scope>IDENTIFICATION</scope>
    <source>
        <tissue evidence="5">Leaves</tissue>
    </source>
</reference>
<dbReference type="InterPro" id="IPR043502">
    <property type="entry name" value="DNA/RNA_pol_sf"/>
</dbReference>
<gene>
    <name evidence="5" type="primary">LOC140010679</name>
</gene>
<dbReference type="Pfam" id="PF17919">
    <property type="entry name" value="RT_RNaseH_2"/>
    <property type="match status" value="1"/>
</dbReference>
<dbReference type="PANTHER" id="PTHR35046">
    <property type="entry name" value="ZINC KNUCKLE (CCHC-TYPE) FAMILY PROTEIN"/>
    <property type="match status" value="1"/>
</dbReference>
<evidence type="ECO:0000256" key="1">
    <source>
        <dbReference type="SAM" id="MobiDB-lite"/>
    </source>
</evidence>
<organism evidence="4 5">
    <name type="scientific">Coffea arabica</name>
    <name type="common">Arabian coffee</name>
    <dbReference type="NCBI Taxonomy" id="13443"/>
    <lineage>
        <taxon>Eukaryota</taxon>
        <taxon>Viridiplantae</taxon>
        <taxon>Streptophyta</taxon>
        <taxon>Embryophyta</taxon>
        <taxon>Tracheophyta</taxon>
        <taxon>Spermatophyta</taxon>
        <taxon>Magnoliopsida</taxon>
        <taxon>eudicotyledons</taxon>
        <taxon>Gunneridae</taxon>
        <taxon>Pentapetalae</taxon>
        <taxon>asterids</taxon>
        <taxon>lamiids</taxon>
        <taxon>Gentianales</taxon>
        <taxon>Rubiaceae</taxon>
        <taxon>Ixoroideae</taxon>
        <taxon>Gardenieae complex</taxon>
        <taxon>Bertiereae - Coffeeae clade</taxon>
        <taxon>Coffeeae</taxon>
        <taxon>Coffea</taxon>
    </lineage>
</organism>
<feature type="domain" description="Tf2-1-like SH3-like" evidence="3">
    <location>
        <begin position="400"/>
        <end position="461"/>
    </location>
</feature>
<feature type="region of interest" description="Disordered" evidence="1">
    <location>
        <begin position="65"/>
        <end position="100"/>
    </location>
</feature>
<dbReference type="InterPro" id="IPR043128">
    <property type="entry name" value="Rev_trsase/Diguanyl_cyclase"/>
</dbReference>
<sequence>MSVENYYKEMKMAIMKANLCEDGEATMARFLHGLRPEIAKVMELQHYLDMNEMLKKAVTVERRLKRRAPSHPPRPNGLPSKATAKPDFKANNGASKPHGRDTKCFKCQEFGYIVSQCSNQRTILMLPNRKIVSDEEEEYEGMPPLEEENESSEEILTHEEIGYLVVRKVLTTRAKEEEMEEFEDIFSEDVPDGLPPLRGIEHQIDLIPGAPLLNKSAYRMGPEETKELQKQVDELLRKDFSTIAAPLTTVMKKNEKFFWEETQDKAFQLLKHKLTHAPLLAIHNFDLTFEVECDASGVGVGAGHDSIFVVVDGFSKMAHFIACHKTDDALHIADLFFKEVVRLHDLLPLPSSEHVNLDDKKKVEFVRSLHDKVRTNIERRTAQYVQQTNKHRRKLVFEPGDWVWLHLRKERFSKQRQSKLSPRGNGPFQVIERINDNAYRLDLLGEYNVSATFNFADLSPFLAGDKHDLRANLFQEKGNDAVEHETHGTLVNPVIVPYGPMTRARDKRFKNSLQTLVHAVQTQDKTAHLRD</sequence>
<dbReference type="InterPro" id="IPR041577">
    <property type="entry name" value="RT_RNaseH_2"/>
</dbReference>
<feature type="domain" description="Reverse transcriptase/retrotransposon-derived protein RNase H-like" evidence="2">
    <location>
        <begin position="259"/>
        <end position="302"/>
    </location>
</feature>
<dbReference type="Pfam" id="PF24626">
    <property type="entry name" value="SH3_Tf2-1"/>
    <property type="match status" value="1"/>
</dbReference>
<dbReference type="GeneID" id="140010679"/>
<protein>
    <recommendedName>
        <fullName evidence="6">Reverse transcriptase/retrotransposon-derived protein RNase H-like domain-containing protein</fullName>
    </recommendedName>
</protein>
<keyword evidence="4" id="KW-1185">Reference proteome</keyword>
<evidence type="ECO:0000313" key="5">
    <source>
        <dbReference type="RefSeq" id="XP_071914093.1"/>
    </source>
</evidence>
<evidence type="ECO:0000313" key="4">
    <source>
        <dbReference type="Proteomes" id="UP001652660"/>
    </source>
</evidence>
<dbReference type="RefSeq" id="XP_071914093.1">
    <property type="nucleotide sequence ID" value="XM_072057992.1"/>
</dbReference>
<evidence type="ECO:0000259" key="2">
    <source>
        <dbReference type="Pfam" id="PF17919"/>
    </source>
</evidence>